<accession>D3Q670</accession>
<reference evidence="2 3" key="1">
    <citation type="journal article" date="2009" name="Stand. Genomic Sci.">
        <title>Complete genome sequence of Stackebrandtia nassauensis type strain (LLR-40K-21).</title>
        <authorList>
            <person name="Munk C."/>
            <person name="Lapidus A."/>
            <person name="Copeland A."/>
            <person name="Jando M."/>
            <person name="Mayilraj S."/>
            <person name="Glavina Del Rio T."/>
            <person name="Nolan M."/>
            <person name="Chen F."/>
            <person name="Lucas S."/>
            <person name="Tice H."/>
            <person name="Cheng J.F."/>
            <person name="Han C."/>
            <person name="Detter J.C."/>
            <person name="Bruce D."/>
            <person name="Goodwin L."/>
            <person name="Chain P."/>
            <person name="Pitluck S."/>
            <person name="Goker M."/>
            <person name="Ovchinikova G."/>
            <person name="Pati A."/>
            <person name="Ivanova N."/>
            <person name="Mavromatis K."/>
            <person name="Chen A."/>
            <person name="Palaniappan K."/>
            <person name="Land M."/>
            <person name="Hauser L."/>
            <person name="Chang Y.J."/>
            <person name="Jeffries C.D."/>
            <person name="Bristow J."/>
            <person name="Eisen J.A."/>
            <person name="Markowitz V."/>
            <person name="Hugenholtz P."/>
            <person name="Kyrpides N.C."/>
            <person name="Klenk H.P."/>
        </authorList>
    </citation>
    <scope>NUCLEOTIDE SEQUENCE [LARGE SCALE GENOMIC DNA]</scope>
    <source>
        <strain evidence="3">DSM 44728 / CIP 108903 / NRRL B-16338 / NBRC 102104 / LLR-40K-21</strain>
    </source>
</reference>
<dbReference type="PANTHER" id="PTHR46825">
    <property type="entry name" value="D-ALANYL-D-ALANINE-CARBOXYPEPTIDASE/ENDOPEPTIDASE AMPH"/>
    <property type="match status" value="1"/>
</dbReference>
<dbReference type="PANTHER" id="PTHR46825:SF7">
    <property type="entry name" value="D-ALANYL-D-ALANINE CARBOXYPEPTIDASE"/>
    <property type="match status" value="1"/>
</dbReference>
<dbReference type="KEGG" id="sna:Snas_2565"/>
<evidence type="ECO:0000259" key="1">
    <source>
        <dbReference type="Pfam" id="PF00144"/>
    </source>
</evidence>
<dbReference type="InterPro" id="IPR050491">
    <property type="entry name" value="AmpC-like"/>
</dbReference>
<dbReference type="Gene3D" id="3.40.710.10">
    <property type="entry name" value="DD-peptidase/beta-lactamase superfamily"/>
    <property type="match status" value="1"/>
</dbReference>
<dbReference type="EMBL" id="CP001778">
    <property type="protein sequence ID" value="ADD42245.1"/>
    <property type="molecule type" value="Genomic_DNA"/>
</dbReference>
<dbReference type="RefSeq" id="WP_013017816.1">
    <property type="nucleotide sequence ID" value="NC_013947.1"/>
</dbReference>
<dbReference type="AlphaFoldDB" id="D3Q670"/>
<name>D3Q670_STANL</name>
<proteinExistence type="predicted"/>
<dbReference type="InterPro" id="IPR001466">
    <property type="entry name" value="Beta-lactam-related"/>
</dbReference>
<protein>
    <submittedName>
        <fullName evidence="2">Beta-lactamase</fullName>
    </submittedName>
</protein>
<sequence>MNNTEIQRALDWAVAEVGIPGIVAHVKDGDQTWFGTAGVSDLKTGAPRRRGEHAQIGSGGKSVMAAILLGLEAEGKLSIDDPVNRWLPGVLNVNGYDGDTITIRHLLQNTAGLFATGLAPEIAHRFATRASFLKHRHHEFTTDDLFAMTVSQPPVGQPGERFLYANGGFYLAEAMIEKITGNSFAEEVEKRVIRPLRLRDTYVRPDNDTTYRDPHPRGYSRQFYKDGTDLNAVDGENWASFLEDPDLEPLDVTEFNTSWVPGNIVSTTDDMIRMVGALASGKLLPAEQHREMWTTVTTEGSNWLPYTRYGLGLFEFDPDVTGGRRLRGVGGSFWGAMFFTVSTEDGEHVISVQSNFELASWEVLQRIFEAGFGVTFTP</sequence>
<dbReference type="eggNOG" id="COG1680">
    <property type="taxonomic scope" value="Bacteria"/>
</dbReference>
<evidence type="ECO:0000313" key="2">
    <source>
        <dbReference type="EMBL" id="ADD42245.1"/>
    </source>
</evidence>
<gene>
    <name evidence="2" type="ordered locus">Snas_2565</name>
</gene>
<organism evidence="2 3">
    <name type="scientific">Stackebrandtia nassauensis (strain DSM 44728 / CIP 108903 / NRRL B-16338 / NBRC 102104 / LLR-40K-21)</name>
    <dbReference type="NCBI Taxonomy" id="446470"/>
    <lineage>
        <taxon>Bacteria</taxon>
        <taxon>Bacillati</taxon>
        <taxon>Actinomycetota</taxon>
        <taxon>Actinomycetes</taxon>
        <taxon>Glycomycetales</taxon>
        <taxon>Glycomycetaceae</taxon>
        <taxon>Stackebrandtia</taxon>
    </lineage>
</organism>
<dbReference type="InterPro" id="IPR012338">
    <property type="entry name" value="Beta-lactam/transpept-like"/>
</dbReference>
<feature type="domain" description="Beta-lactamase-related" evidence="1">
    <location>
        <begin position="12"/>
        <end position="341"/>
    </location>
</feature>
<dbReference type="STRING" id="446470.Snas_2565"/>
<dbReference type="Proteomes" id="UP000000844">
    <property type="component" value="Chromosome"/>
</dbReference>
<evidence type="ECO:0000313" key="3">
    <source>
        <dbReference type="Proteomes" id="UP000000844"/>
    </source>
</evidence>
<dbReference type="SUPFAM" id="SSF56601">
    <property type="entry name" value="beta-lactamase/transpeptidase-like"/>
    <property type="match status" value="1"/>
</dbReference>
<dbReference type="HOGENOM" id="CLU_020027_2_3_11"/>
<dbReference type="Pfam" id="PF00144">
    <property type="entry name" value="Beta-lactamase"/>
    <property type="match status" value="1"/>
</dbReference>
<keyword evidence="3" id="KW-1185">Reference proteome</keyword>